<protein>
    <recommendedName>
        <fullName evidence="5">Transmembrane protein</fullName>
    </recommendedName>
</protein>
<gene>
    <name evidence="3" type="ORF">PSON_ATCC_30995.1.T1030047</name>
</gene>
<reference evidence="3" key="1">
    <citation type="submission" date="2021-01" db="EMBL/GenBank/DDBJ databases">
        <authorList>
            <consortium name="Genoscope - CEA"/>
            <person name="William W."/>
        </authorList>
    </citation>
    <scope>NUCLEOTIDE SEQUENCE</scope>
</reference>
<feature type="chain" id="PRO_5035804197" description="Transmembrane protein" evidence="2">
    <location>
        <begin position="16"/>
        <end position="122"/>
    </location>
</feature>
<name>A0A8S1QD00_9CILI</name>
<evidence type="ECO:0008006" key="5">
    <source>
        <dbReference type="Google" id="ProtNLM"/>
    </source>
</evidence>
<dbReference type="Proteomes" id="UP000692954">
    <property type="component" value="Unassembled WGS sequence"/>
</dbReference>
<keyword evidence="1" id="KW-1133">Transmembrane helix</keyword>
<proteinExistence type="predicted"/>
<dbReference type="EMBL" id="CAJJDN010000103">
    <property type="protein sequence ID" value="CAD8113306.1"/>
    <property type="molecule type" value="Genomic_DNA"/>
</dbReference>
<keyword evidence="4" id="KW-1185">Reference proteome</keyword>
<sequence length="122" mass="14542">MKSLLLLSFLVSVRCSCYFTQYGTLYYCEECCFWSDGDWHCESYQYCYTFLGILLAIWLVIFAIYGFLYFNAKNKTAKRLRAIFERSQNCLNNYNQNEIPQYNNQTTEIAQINMVEFKQSNL</sequence>
<keyword evidence="1" id="KW-0812">Transmembrane</keyword>
<evidence type="ECO:0000313" key="4">
    <source>
        <dbReference type="Proteomes" id="UP000692954"/>
    </source>
</evidence>
<accession>A0A8S1QD00</accession>
<feature type="signal peptide" evidence="2">
    <location>
        <begin position="1"/>
        <end position="15"/>
    </location>
</feature>
<feature type="transmembrane region" description="Helical" evidence="1">
    <location>
        <begin position="48"/>
        <end position="70"/>
    </location>
</feature>
<evidence type="ECO:0000256" key="2">
    <source>
        <dbReference type="SAM" id="SignalP"/>
    </source>
</evidence>
<dbReference type="AlphaFoldDB" id="A0A8S1QD00"/>
<dbReference type="OrthoDB" id="309611at2759"/>
<keyword evidence="1" id="KW-0472">Membrane</keyword>
<evidence type="ECO:0000256" key="1">
    <source>
        <dbReference type="SAM" id="Phobius"/>
    </source>
</evidence>
<evidence type="ECO:0000313" key="3">
    <source>
        <dbReference type="EMBL" id="CAD8113306.1"/>
    </source>
</evidence>
<organism evidence="3 4">
    <name type="scientific">Paramecium sonneborni</name>
    <dbReference type="NCBI Taxonomy" id="65129"/>
    <lineage>
        <taxon>Eukaryota</taxon>
        <taxon>Sar</taxon>
        <taxon>Alveolata</taxon>
        <taxon>Ciliophora</taxon>
        <taxon>Intramacronucleata</taxon>
        <taxon>Oligohymenophorea</taxon>
        <taxon>Peniculida</taxon>
        <taxon>Parameciidae</taxon>
        <taxon>Paramecium</taxon>
    </lineage>
</organism>
<comment type="caution">
    <text evidence="3">The sequence shown here is derived from an EMBL/GenBank/DDBJ whole genome shotgun (WGS) entry which is preliminary data.</text>
</comment>
<keyword evidence="2" id="KW-0732">Signal</keyword>